<keyword evidence="1" id="KW-0175">Coiled coil</keyword>
<keyword evidence="4" id="KW-1185">Reference proteome</keyword>
<dbReference type="EMBL" id="CYKH01001005">
    <property type="protein sequence ID" value="CUG77261.1"/>
    <property type="molecule type" value="Genomic_DNA"/>
</dbReference>
<reference evidence="4" key="1">
    <citation type="submission" date="2015-09" db="EMBL/GenBank/DDBJ databases">
        <authorList>
            <consortium name="Pathogen Informatics"/>
        </authorList>
    </citation>
    <scope>NUCLEOTIDE SEQUENCE [LARGE SCALE GENOMIC DNA]</scope>
    <source>
        <strain evidence="4">Lake Konstanz</strain>
    </source>
</reference>
<feature type="coiled-coil region" evidence="1">
    <location>
        <begin position="279"/>
        <end position="306"/>
    </location>
</feature>
<dbReference type="Proteomes" id="UP000051952">
    <property type="component" value="Unassembled WGS sequence"/>
</dbReference>
<protein>
    <submittedName>
        <fullName evidence="3">Uncharacterized protein</fullName>
    </submittedName>
</protein>
<dbReference type="AlphaFoldDB" id="A0A0S4J0S1"/>
<accession>A0A0S4J0S1</accession>
<feature type="compositionally biased region" description="Basic and acidic residues" evidence="2">
    <location>
        <begin position="32"/>
        <end position="47"/>
    </location>
</feature>
<evidence type="ECO:0000256" key="2">
    <source>
        <dbReference type="SAM" id="MobiDB-lite"/>
    </source>
</evidence>
<feature type="compositionally biased region" description="Polar residues" evidence="2">
    <location>
        <begin position="246"/>
        <end position="258"/>
    </location>
</feature>
<evidence type="ECO:0000256" key="1">
    <source>
        <dbReference type="SAM" id="Coils"/>
    </source>
</evidence>
<dbReference type="VEuPathDB" id="TriTrypDB:BSAL_85395"/>
<name>A0A0S4J0S1_BODSA</name>
<feature type="compositionally biased region" description="Basic and acidic residues" evidence="2">
    <location>
        <begin position="221"/>
        <end position="236"/>
    </location>
</feature>
<organism evidence="3 4">
    <name type="scientific">Bodo saltans</name>
    <name type="common">Flagellated protozoan</name>
    <dbReference type="NCBI Taxonomy" id="75058"/>
    <lineage>
        <taxon>Eukaryota</taxon>
        <taxon>Discoba</taxon>
        <taxon>Euglenozoa</taxon>
        <taxon>Kinetoplastea</taxon>
        <taxon>Metakinetoplastina</taxon>
        <taxon>Eubodonida</taxon>
        <taxon>Bodonidae</taxon>
        <taxon>Bodo</taxon>
    </lineage>
</organism>
<feature type="region of interest" description="Disordered" evidence="2">
    <location>
        <begin position="221"/>
        <end position="266"/>
    </location>
</feature>
<gene>
    <name evidence="3" type="ORF">BSAL_85395</name>
</gene>
<feature type="region of interest" description="Disordered" evidence="2">
    <location>
        <begin position="32"/>
        <end position="56"/>
    </location>
</feature>
<sequence length="527" mass="59549">MVSSGSTTVAPATQSLDPRAIITVPISHHLETLRDDSNNMRRSENRGQHSGKAAMYDDGDTAVAHKEEEALWITRWDCEKKKNRMQIASTEVAVDHLRRDLRAQRGGDVENHSLLSPVVTPEVEGERESNRLREIVVALTARQQSVEITKTAVIAQVTEGRRSRALAASRHRWQLSHLESELESTLNQILRTSSLRDQIDAQHQRLQGTSQRRLEDLQRRIHDERRSVYQEKEGQRGGDAAPPGWNNATTTTSRNENNGDLFDETAHDMSPTSILMRSVEKAKEELRVLDEACHTLEEEGRRLEAASQLGVAVVLSHEQEVRLEHLMITKQGLIQALKVADEQHLKFSADLDVLEGQLMSSANINNNSTGVEGEPHVDDAATAEAIHHRRVMSDDWRRRFVDQLTALRQRLKSVRDASRSHRERRQASVIKTRVKLPAAIKVSSVARVDMTQESRAAILQLNDTLEDWSAQLRVHEKKIDVERRTQDHLLSREAQLIEDIANGKRQLQTIDGLVAAYRVASSQFGHH</sequence>
<proteinExistence type="predicted"/>
<evidence type="ECO:0000313" key="3">
    <source>
        <dbReference type="EMBL" id="CUG77261.1"/>
    </source>
</evidence>
<evidence type="ECO:0000313" key="4">
    <source>
        <dbReference type="Proteomes" id="UP000051952"/>
    </source>
</evidence>